<dbReference type="EMBL" id="BARW01002119">
    <property type="protein sequence ID" value="GAI67728.1"/>
    <property type="molecule type" value="Genomic_DNA"/>
</dbReference>
<dbReference type="AlphaFoldDB" id="X1QHL3"/>
<feature type="transmembrane region" description="Helical" evidence="1">
    <location>
        <begin position="175"/>
        <end position="196"/>
    </location>
</feature>
<dbReference type="GO" id="GO:0004175">
    <property type="term" value="F:endopeptidase activity"/>
    <property type="evidence" value="ECO:0007669"/>
    <property type="project" value="UniProtKB-ARBA"/>
</dbReference>
<feature type="transmembrane region" description="Helical" evidence="1">
    <location>
        <begin position="149"/>
        <end position="169"/>
    </location>
</feature>
<feature type="domain" description="CAAX prenyl protease 2/Lysostaphin resistance protein A-like" evidence="2">
    <location>
        <begin position="116"/>
        <end position="212"/>
    </location>
</feature>
<dbReference type="InterPro" id="IPR052710">
    <property type="entry name" value="CAAX_protease"/>
</dbReference>
<evidence type="ECO:0000313" key="3">
    <source>
        <dbReference type="EMBL" id="GAI67728.1"/>
    </source>
</evidence>
<sequence length="217" mass="24611">MTINLGKDPSLLIAITLLEIFLILIPALIASKIEKRPIIEEFKEMGFQLKTNSLKNFTLKIFLGLLIGTLFYFFSSFVLSFFTNFIVQILFGRQFVEEGVENAITTAPFNPTITQLIIIITIQIIIVGPCEEGFFRGFIIKKSQKKMKLIYSVVLSTFIFALYHVPPFLVPVSTIITFFGYFFTLGTLLALTFIFFKNSLLPSSIAHSIFNILILIL</sequence>
<name>X1QHL3_9ZZZZ</name>
<keyword evidence="1" id="KW-0472">Membrane</keyword>
<dbReference type="Pfam" id="PF02517">
    <property type="entry name" value="Rce1-like"/>
    <property type="match status" value="1"/>
</dbReference>
<dbReference type="PANTHER" id="PTHR36435">
    <property type="entry name" value="SLR1288 PROTEIN"/>
    <property type="match status" value="1"/>
</dbReference>
<dbReference type="PANTHER" id="PTHR36435:SF1">
    <property type="entry name" value="CAAX AMINO TERMINAL PROTEASE FAMILY PROTEIN"/>
    <property type="match status" value="1"/>
</dbReference>
<keyword evidence="1" id="KW-1133">Transmembrane helix</keyword>
<feature type="transmembrane region" description="Helical" evidence="1">
    <location>
        <begin position="61"/>
        <end position="87"/>
    </location>
</feature>
<proteinExistence type="predicted"/>
<comment type="caution">
    <text evidence="3">The sequence shown here is derived from an EMBL/GenBank/DDBJ whole genome shotgun (WGS) entry which is preliminary data.</text>
</comment>
<dbReference type="GO" id="GO:0080120">
    <property type="term" value="P:CAAX-box protein maturation"/>
    <property type="evidence" value="ECO:0007669"/>
    <property type="project" value="UniProtKB-ARBA"/>
</dbReference>
<gene>
    <name evidence="3" type="ORF">S12H4_06146</name>
</gene>
<accession>X1QHL3</accession>
<evidence type="ECO:0000256" key="1">
    <source>
        <dbReference type="SAM" id="Phobius"/>
    </source>
</evidence>
<dbReference type="InterPro" id="IPR003675">
    <property type="entry name" value="Rce1/LyrA-like_dom"/>
</dbReference>
<reference evidence="3" key="1">
    <citation type="journal article" date="2014" name="Front. Microbiol.">
        <title>High frequency of phylogenetically diverse reductive dehalogenase-homologous genes in deep subseafloor sedimentary metagenomes.</title>
        <authorList>
            <person name="Kawai M."/>
            <person name="Futagami T."/>
            <person name="Toyoda A."/>
            <person name="Takaki Y."/>
            <person name="Nishi S."/>
            <person name="Hori S."/>
            <person name="Arai W."/>
            <person name="Tsubouchi T."/>
            <person name="Morono Y."/>
            <person name="Uchiyama I."/>
            <person name="Ito T."/>
            <person name="Fujiyama A."/>
            <person name="Inagaki F."/>
            <person name="Takami H."/>
        </authorList>
    </citation>
    <scope>NUCLEOTIDE SEQUENCE</scope>
    <source>
        <strain evidence="3">Expedition CK06-06</strain>
    </source>
</reference>
<feature type="transmembrane region" description="Helical" evidence="1">
    <location>
        <begin position="12"/>
        <end position="30"/>
    </location>
</feature>
<keyword evidence="1" id="KW-0812">Transmembrane</keyword>
<feature type="transmembrane region" description="Helical" evidence="1">
    <location>
        <begin position="107"/>
        <end position="128"/>
    </location>
</feature>
<protein>
    <recommendedName>
        <fullName evidence="2">CAAX prenyl protease 2/Lysostaphin resistance protein A-like domain-containing protein</fullName>
    </recommendedName>
</protein>
<organism evidence="3">
    <name type="scientific">marine sediment metagenome</name>
    <dbReference type="NCBI Taxonomy" id="412755"/>
    <lineage>
        <taxon>unclassified sequences</taxon>
        <taxon>metagenomes</taxon>
        <taxon>ecological metagenomes</taxon>
    </lineage>
</organism>
<evidence type="ECO:0000259" key="2">
    <source>
        <dbReference type="Pfam" id="PF02517"/>
    </source>
</evidence>